<dbReference type="PANTHER" id="PTHR44943">
    <property type="entry name" value="CELLULOSE SYNTHASE OPERON PROTEIN C"/>
    <property type="match status" value="1"/>
</dbReference>
<name>A0A5B7X4M7_9FLAO</name>
<proteinExistence type="predicted"/>
<dbReference type="Pfam" id="PF13181">
    <property type="entry name" value="TPR_8"/>
    <property type="match status" value="1"/>
</dbReference>
<evidence type="ECO:0000256" key="1">
    <source>
        <dbReference type="ARBA" id="ARBA00022737"/>
    </source>
</evidence>
<dbReference type="Proteomes" id="UP000309016">
    <property type="component" value="Chromosome"/>
</dbReference>
<organism evidence="5 6">
    <name type="scientific">Antarcticibacterium flavum</name>
    <dbReference type="NCBI Taxonomy" id="2058175"/>
    <lineage>
        <taxon>Bacteria</taxon>
        <taxon>Pseudomonadati</taxon>
        <taxon>Bacteroidota</taxon>
        <taxon>Flavobacteriia</taxon>
        <taxon>Flavobacteriales</taxon>
        <taxon>Flavobacteriaceae</taxon>
        <taxon>Antarcticibacterium</taxon>
    </lineage>
</organism>
<feature type="signal peptide" evidence="4">
    <location>
        <begin position="1"/>
        <end position="20"/>
    </location>
</feature>
<evidence type="ECO:0000256" key="4">
    <source>
        <dbReference type="SAM" id="SignalP"/>
    </source>
</evidence>
<dbReference type="PROSITE" id="PS50005">
    <property type="entry name" value="TPR"/>
    <property type="match status" value="2"/>
</dbReference>
<dbReference type="InterPro" id="IPR051685">
    <property type="entry name" value="Ycf3/AcsC/BcsC/TPR_MFPF"/>
</dbReference>
<accession>A0A5B7X4M7</accession>
<dbReference type="AlphaFoldDB" id="A0A5B7X4M7"/>
<evidence type="ECO:0000256" key="3">
    <source>
        <dbReference type="PROSITE-ProRule" id="PRU00339"/>
    </source>
</evidence>
<dbReference type="RefSeq" id="WP_139066140.1">
    <property type="nucleotide sequence ID" value="NZ_CP040812.1"/>
</dbReference>
<feature type="repeat" description="TPR" evidence="3">
    <location>
        <begin position="78"/>
        <end position="111"/>
    </location>
</feature>
<dbReference type="OrthoDB" id="1465784at2"/>
<keyword evidence="2 3" id="KW-0802">TPR repeat</keyword>
<dbReference type="KEGG" id="afla:FHG64_09295"/>
<dbReference type="PANTHER" id="PTHR44943:SF8">
    <property type="entry name" value="TPR REPEAT-CONTAINING PROTEIN MJ0263"/>
    <property type="match status" value="1"/>
</dbReference>
<reference evidence="5 6" key="1">
    <citation type="submission" date="2019-06" db="EMBL/GenBank/DDBJ databases">
        <title>Complete genome sequence of Antarcticibacterium flavum KCTC 52984T from an Antarctic marine sediment.</title>
        <authorList>
            <person name="Lee Y.M."/>
            <person name="Shin S.C."/>
        </authorList>
    </citation>
    <scope>NUCLEOTIDE SEQUENCE [LARGE SCALE GENOMIC DNA]</scope>
    <source>
        <strain evidence="5 6">KCTC 52984</strain>
    </source>
</reference>
<protein>
    <submittedName>
        <fullName evidence="5">Uncharacterized protein</fullName>
    </submittedName>
</protein>
<dbReference type="InterPro" id="IPR019734">
    <property type="entry name" value="TPR_rpt"/>
</dbReference>
<keyword evidence="6" id="KW-1185">Reference proteome</keyword>
<keyword evidence="1" id="KW-0677">Repeat</keyword>
<sequence>MKALVIFLMLFGFTAPVLLAQEDGLPLRITVANEDDLGNVTDEFQENFFEALKQKAIENYERALASLEKCEKLQPNNPVVHFEKGKNYKFLEDYDLAISSLQKANRLKPDQEWVLAELMDAFYRNEDYENAIIIAKNLVPINTRYYDNLADLYMKSSQYEELLKLLDRLDAELGIADYRLGLRQQVYAITNNTPARIQVLLEAIETNPEKEANYLNLIFVYSEEGMEQEAFGAAQDMLEKFPNSKVVHLALYKFYLEKGEPGKAMESMKIVLKAEEIDAESKFRVLNDFLLFAAPNPEYEEEIKEVINIFSEAENSPQVYQKLGEYFLIKNQKEQALSYFELGIEKDLDNFELLRNTLLLQLDMGRYNDAESLSEKALEIFPAQPVLFLIQGVALIELEEYRKAEEILTFGLDYVIENEAMEADFYEQLSKAYTGLGDAAKAADFGDRAKELKNKIN</sequence>
<evidence type="ECO:0000313" key="6">
    <source>
        <dbReference type="Proteomes" id="UP000309016"/>
    </source>
</evidence>
<dbReference type="SUPFAM" id="SSF48452">
    <property type="entry name" value="TPR-like"/>
    <property type="match status" value="3"/>
</dbReference>
<evidence type="ECO:0000313" key="5">
    <source>
        <dbReference type="EMBL" id="QCY69573.1"/>
    </source>
</evidence>
<gene>
    <name evidence="5" type="ORF">FHG64_09295</name>
</gene>
<evidence type="ECO:0000256" key="2">
    <source>
        <dbReference type="ARBA" id="ARBA00022803"/>
    </source>
</evidence>
<keyword evidence="4" id="KW-0732">Signal</keyword>
<feature type="repeat" description="TPR" evidence="3">
    <location>
        <begin position="317"/>
        <end position="350"/>
    </location>
</feature>
<dbReference type="EMBL" id="CP040812">
    <property type="protein sequence ID" value="QCY69573.1"/>
    <property type="molecule type" value="Genomic_DNA"/>
</dbReference>
<dbReference type="InterPro" id="IPR011990">
    <property type="entry name" value="TPR-like_helical_dom_sf"/>
</dbReference>
<dbReference type="SMART" id="SM00028">
    <property type="entry name" value="TPR"/>
    <property type="match status" value="6"/>
</dbReference>
<dbReference type="Gene3D" id="1.25.40.10">
    <property type="entry name" value="Tetratricopeptide repeat domain"/>
    <property type="match status" value="3"/>
</dbReference>
<feature type="chain" id="PRO_5022688176" evidence="4">
    <location>
        <begin position="21"/>
        <end position="457"/>
    </location>
</feature>